<dbReference type="PANTHER" id="PTHR37751:SF1">
    <property type="entry name" value="LOW PROTEIN: M-PHASE INDUCER PHOSPHATASE-LIKE PROTEIN"/>
    <property type="match status" value="1"/>
</dbReference>
<feature type="region of interest" description="Disordered" evidence="1">
    <location>
        <begin position="1"/>
        <end position="25"/>
    </location>
</feature>
<feature type="compositionally biased region" description="Low complexity" evidence="1">
    <location>
        <begin position="434"/>
        <end position="454"/>
    </location>
</feature>
<feature type="compositionally biased region" description="Low complexity" evidence="1">
    <location>
        <begin position="478"/>
        <end position="488"/>
    </location>
</feature>
<feature type="compositionally biased region" description="Polar residues" evidence="1">
    <location>
        <begin position="182"/>
        <end position="192"/>
    </location>
</feature>
<feature type="region of interest" description="Disordered" evidence="1">
    <location>
        <begin position="432"/>
        <end position="488"/>
    </location>
</feature>
<accession>A0AAV8SKX7</accession>
<name>A0AAV8SKX7_9ROSI</name>
<dbReference type="Proteomes" id="UP001159364">
    <property type="component" value="Linkage Group LG10"/>
</dbReference>
<dbReference type="InterPro" id="IPR025486">
    <property type="entry name" value="DUF4378"/>
</dbReference>
<proteinExistence type="predicted"/>
<protein>
    <recommendedName>
        <fullName evidence="6">DUF4378 domain-containing protein</fullName>
    </recommendedName>
</protein>
<feature type="domain" description="DUF4378" evidence="2">
    <location>
        <begin position="498"/>
        <end position="662"/>
    </location>
</feature>
<feature type="region of interest" description="Disordered" evidence="1">
    <location>
        <begin position="202"/>
        <end position="221"/>
    </location>
</feature>
<evidence type="ECO:0000259" key="3">
    <source>
        <dbReference type="Pfam" id="PF14383"/>
    </source>
</evidence>
<reference evidence="4 5" key="1">
    <citation type="submission" date="2021-09" db="EMBL/GenBank/DDBJ databases">
        <title>Genomic insights and catalytic innovation underlie evolution of tropane alkaloids biosynthesis.</title>
        <authorList>
            <person name="Wang Y.-J."/>
            <person name="Tian T."/>
            <person name="Huang J.-P."/>
            <person name="Huang S.-X."/>
        </authorList>
    </citation>
    <scope>NUCLEOTIDE SEQUENCE [LARGE SCALE GENOMIC DNA]</scope>
    <source>
        <strain evidence="4">KIB-2018</strain>
        <tissue evidence="4">Leaf</tissue>
    </source>
</reference>
<keyword evidence="5" id="KW-1185">Reference proteome</keyword>
<evidence type="ECO:0000256" key="1">
    <source>
        <dbReference type="SAM" id="MobiDB-lite"/>
    </source>
</evidence>
<dbReference type="EMBL" id="JAIWQS010000010">
    <property type="protein sequence ID" value="KAJ8752931.1"/>
    <property type="molecule type" value="Genomic_DNA"/>
</dbReference>
<gene>
    <name evidence="4" type="ORF">K2173_008666</name>
</gene>
<feature type="region of interest" description="Disordered" evidence="1">
    <location>
        <begin position="347"/>
        <end position="388"/>
    </location>
</feature>
<dbReference type="Pfam" id="PF14309">
    <property type="entry name" value="DUF4378"/>
    <property type="match status" value="1"/>
</dbReference>
<dbReference type="PANTHER" id="PTHR37751">
    <property type="entry name" value="LOW PROTEIN: M-PHASE INDUCER PHOSPHATASE-LIKE PROTEIN"/>
    <property type="match status" value="1"/>
</dbReference>
<evidence type="ECO:0000313" key="4">
    <source>
        <dbReference type="EMBL" id="KAJ8752931.1"/>
    </source>
</evidence>
<dbReference type="AlphaFoldDB" id="A0AAV8SKX7"/>
<feature type="region of interest" description="Disordered" evidence="1">
    <location>
        <begin position="155"/>
        <end position="194"/>
    </location>
</feature>
<evidence type="ECO:0000313" key="5">
    <source>
        <dbReference type="Proteomes" id="UP001159364"/>
    </source>
</evidence>
<evidence type="ECO:0008006" key="6">
    <source>
        <dbReference type="Google" id="ProtNLM"/>
    </source>
</evidence>
<dbReference type="Pfam" id="PF14383">
    <property type="entry name" value="VARLMGL"/>
    <property type="match status" value="1"/>
</dbReference>
<sequence>MGRDWYWGSSKSSKRDGGRSGGGGDDGGTSVATGCMCAVFQLFDFHQFQFANLQQQSSFKPNSFIPEEVDLSKVSGIKAPRNSFELEKTKSLPLVVEEDDKLAIPMGIQVKTNVDSRSKDCSSSDISLSPSAKTPNLVARLMGLDVLPDIYSPRSSSSSNLGAANSEGNKSDLHLHFGPRQPLQNKSVSPRTSCDHFTGCRSLPETPRISSSARKSDVDHHHRLSLQIDKENLSASEEELVMSRIRKELKAADENRSPAHYARQIVKQVKESVGRKVGSDITNTVKNREKRSRDELVSQLKSKKLSKALIKVAADESSSGKQSISCSPKLKVLEHKTKVEISSLYKNTNASTKQQRASKKGTEERFGTSPLKLRKHPQTSHNMRNKQEEPFVRPTTANISDKKCKRTPLSNDLLNVVAVSNLLPVKKDRIPQKQVSYAQESKSSSQLSSCSSRSYKPQRVTQMLDSRDGITNYDNHNGAGDSTTTTSGGDIVASEYREYITRIVRCTGIDKDTPLSFLTWFSPSHPLDPSTFHHLESFTTATTNHLASCDRLDQRCNRKLLFHLVDEILVDILRPYINLKPWTSSVRHDHGRMTKGSHLVDELCSKVGSFPQANCQVLEDIDAIIDKDLPQLKLQNDTAFDHEGEGIVWEIEKDLLDTLVHETASMLLYG</sequence>
<comment type="caution">
    <text evidence="4">The sequence shown here is derived from an EMBL/GenBank/DDBJ whole genome shotgun (WGS) entry which is preliminary data.</text>
</comment>
<evidence type="ECO:0000259" key="2">
    <source>
        <dbReference type="Pfam" id="PF14309"/>
    </source>
</evidence>
<organism evidence="4 5">
    <name type="scientific">Erythroxylum novogranatense</name>
    <dbReference type="NCBI Taxonomy" id="1862640"/>
    <lineage>
        <taxon>Eukaryota</taxon>
        <taxon>Viridiplantae</taxon>
        <taxon>Streptophyta</taxon>
        <taxon>Embryophyta</taxon>
        <taxon>Tracheophyta</taxon>
        <taxon>Spermatophyta</taxon>
        <taxon>Magnoliopsida</taxon>
        <taxon>eudicotyledons</taxon>
        <taxon>Gunneridae</taxon>
        <taxon>Pentapetalae</taxon>
        <taxon>rosids</taxon>
        <taxon>fabids</taxon>
        <taxon>Malpighiales</taxon>
        <taxon>Erythroxylaceae</taxon>
        <taxon>Erythroxylum</taxon>
    </lineage>
</organism>
<dbReference type="InterPro" id="IPR032795">
    <property type="entry name" value="DUF3741-assoc"/>
</dbReference>
<feature type="domain" description="DUF3741" evidence="3">
    <location>
        <begin position="122"/>
        <end position="151"/>
    </location>
</feature>